<dbReference type="PATRIC" id="fig|1469144.10.peg.101"/>
<evidence type="ECO:0000256" key="2">
    <source>
        <dbReference type="ARBA" id="ARBA00022475"/>
    </source>
</evidence>
<comment type="similarity">
    <text evidence="7">Belongs to the glycosyltransferase 87 family.</text>
</comment>
<dbReference type="RefSeq" id="WP_066883124.1">
    <property type="nucleotide sequence ID" value="NZ_JYIJ01000019.1"/>
</dbReference>
<dbReference type="OrthoDB" id="3348156at2"/>
<comment type="caution">
    <text evidence="9">The sequence shown here is derived from an EMBL/GenBank/DDBJ whole genome shotgun (WGS) entry which is preliminary data.</text>
</comment>
<sequence>MERQTDLVLPSRDDPVVAAGSEAIGGPAGRRLLPGTGWWTPARVIVLLTVLVFSLGIAQRDYCRDIGWPRENNLQYVHVCYSDMPHLYRERGFAEGNVPYLDTGEYPRLEYPVLIGAVMTVTAKAARATERTLTGQAVRFYDLNAWLMLLCAAVTALAVVNLAGRRPWDAALYALAPGLALTGTINWDMMAVAFAMLGLLAWARRRPLLAGALLGLGTAAKLYPVLLLGPLFLVCLRAPDKRAAFSALAKTVTGAAVAWLAVNVPVLLLAPNGWRAFWVFNEQRGAEFGSIWLVLEQAGQGKIPHFNLLVGGVLAALFAGIAWLALTAPARPRLAQLAFLTVAAFAVFNKVYSPQYVLWLIPLAALARPRWRDFIAWQACEVVYYLAVWYYLAGSYDPNRGLPVGLYSVAIMIHVAGTLYFAGMVIRDLLHPQHDPVRPGPDALGQDPLSGPLVAASRTGQTGGAPAVG</sequence>
<keyword evidence="10" id="KW-1185">Reference proteome</keyword>
<evidence type="ECO:0000256" key="4">
    <source>
        <dbReference type="ARBA" id="ARBA00022692"/>
    </source>
</evidence>
<dbReference type="InterPro" id="IPR018584">
    <property type="entry name" value="GT87"/>
</dbReference>
<dbReference type="AlphaFoldDB" id="A0A132MKL4"/>
<dbReference type="STRING" id="1469144.LI90_32"/>
<feature type="transmembrane region" description="Helical" evidence="8">
    <location>
        <begin position="38"/>
        <end position="58"/>
    </location>
</feature>
<proteinExistence type="inferred from homology"/>
<dbReference type="Pfam" id="PF09594">
    <property type="entry name" value="GT87"/>
    <property type="match status" value="1"/>
</dbReference>
<evidence type="ECO:0000256" key="8">
    <source>
        <dbReference type="SAM" id="Phobius"/>
    </source>
</evidence>
<evidence type="ECO:0000256" key="3">
    <source>
        <dbReference type="ARBA" id="ARBA00022679"/>
    </source>
</evidence>
<evidence type="ECO:0000256" key="5">
    <source>
        <dbReference type="ARBA" id="ARBA00022989"/>
    </source>
</evidence>
<dbReference type="EC" id="2.4.1.129" evidence="9"/>
<dbReference type="EMBL" id="LAXD01000001">
    <property type="protein sequence ID" value="KWW98412.1"/>
    <property type="molecule type" value="Genomic_DNA"/>
</dbReference>
<evidence type="ECO:0000256" key="1">
    <source>
        <dbReference type="ARBA" id="ARBA00004651"/>
    </source>
</evidence>
<keyword evidence="3 9" id="KW-0808">Transferase</keyword>
<dbReference type="GO" id="GO:0016758">
    <property type="term" value="F:hexosyltransferase activity"/>
    <property type="evidence" value="ECO:0007669"/>
    <property type="project" value="InterPro"/>
</dbReference>
<evidence type="ECO:0000313" key="9">
    <source>
        <dbReference type="EMBL" id="KWW98412.1"/>
    </source>
</evidence>
<keyword evidence="4 8" id="KW-0812">Transmembrane</keyword>
<organism evidence="9 10">
    <name type="scientific">Carbonactinospora thermoautotrophica</name>
    <dbReference type="NCBI Taxonomy" id="1469144"/>
    <lineage>
        <taxon>Bacteria</taxon>
        <taxon>Bacillati</taxon>
        <taxon>Actinomycetota</taxon>
        <taxon>Actinomycetes</taxon>
        <taxon>Kitasatosporales</taxon>
        <taxon>Carbonactinosporaceae</taxon>
        <taxon>Carbonactinospora</taxon>
    </lineage>
</organism>
<evidence type="ECO:0000256" key="6">
    <source>
        <dbReference type="ARBA" id="ARBA00023136"/>
    </source>
</evidence>
<dbReference type="Proteomes" id="UP000070188">
    <property type="component" value="Unassembled WGS sequence"/>
</dbReference>
<reference evidence="10" key="1">
    <citation type="submission" date="2015-04" db="EMBL/GenBank/DDBJ databases">
        <title>Physiological reanalysis, assessment of diazotrophy, and genome sequences of multiple isolates of Streptomyces thermoautotrophicus.</title>
        <authorList>
            <person name="MacKellar D.C."/>
            <person name="Lieber L."/>
            <person name="Norman J."/>
            <person name="Bolger A."/>
            <person name="Tobin C."/>
            <person name="Murray J.W."/>
            <person name="Chang R."/>
            <person name="Ford T."/>
            <person name="Nguyen P.Q."/>
            <person name="Woodward J."/>
            <person name="Permingeat H."/>
            <person name="Joshi N.S."/>
            <person name="Silver P.A."/>
            <person name="Usadel B."/>
            <person name="Rutherford A.W."/>
            <person name="Friesen M."/>
            <person name="Prell J."/>
        </authorList>
    </citation>
    <scope>NUCLEOTIDE SEQUENCE [LARGE SCALE GENOMIC DNA]</scope>
    <source>
        <strain evidence="10">H1</strain>
    </source>
</reference>
<keyword evidence="5 8" id="KW-1133">Transmembrane helix</keyword>
<feature type="transmembrane region" description="Helical" evidence="8">
    <location>
        <begin position="374"/>
        <end position="392"/>
    </location>
</feature>
<accession>A0A132MKL4</accession>
<feature type="transmembrane region" description="Helical" evidence="8">
    <location>
        <begin position="404"/>
        <end position="426"/>
    </location>
</feature>
<gene>
    <name evidence="9" type="ORF">LI90_32</name>
</gene>
<dbReference type="InterPro" id="IPR016570">
    <property type="entry name" value="UCP010361"/>
</dbReference>
<name>A0A132MKL4_9ACTN</name>
<evidence type="ECO:0000256" key="7">
    <source>
        <dbReference type="ARBA" id="ARBA00024033"/>
    </source>
</evidence>
<evidence type="ECO:0000313" key="10">
    <source>
        <dbReference type="Proteomes" id="UP000070188"/>
    </source>
</evidence>
<keyword evidence="6 8" id="KW-0472">Membrane</keyword>
<feature type="transmembrane region" description="Helical" evidence="8">
    <location>
        <begin position="252"/>
        <end position="270"/>
    </location>
</feature>
<feature type="transmembrane region" description="Helical" evidence="8">
    <location>
        <begin position="184"/>
        <end position="202"/>
    </location>
</feature>
<keyword evidence="2" id="KW-1003">Cell membrane</keyword>
<dbReference type="GO" id="GO:0005886">
    <property type="term" value="C:plasma membrane"/>
    <property type="evidence" value="ECO:0007669"/>
    <property type="project" value="UniProtKB-SubCell"/>
</dbReference>
<protein>
    <submittedName>
        <fullName evidence="9">Multimodular transpeptidase-transglycosylase</fullName>
        <ecNumber evidence="9">2.4.1.129</ecNumber>
    </submittedName>
</protein>
<comment type="subcellular location">
    <subcellularLocation>
        <location evidence="1">Cell membrane</location>
        <topology evidence="1">Multi-pass membrane protein</topology>
    </subcellularLocation>
</comment>
<dbReference type="PIRSF" id="PIRSF010361">
    <property type="entry name" value="UCP010361"/>
    <property type="match status" value="1"/>
</dbReference>
<feature type="transmembrane region" description="Helical" evidence="8">
    <location>
        <begin position="209"/>
        <end position="232"/>
    </location>
</feature>
<feature type="transmembrane region" description="Helical" evidence="8">
    <location>
        <begin position="334"/>
        <end position="353"/>
    </location>
</feature>
<feature type="transmembrane region" description="Helical" evidence="8">
    <location>
        <begin position="306"/>
        <end position="328"/>
    </location>
</feature>
<keyword evidence="9" id="KW-0328">Glycosyltransferase</keyword>
<feature type="transmembrane region" description="Helical" evidence="8">
    <location>
        <begin position="145"/>
        <end position="164"/>
    </location>
</feature>